<gene>
    <name evidence="1" type="ORF">WG66_14544</name>
</gene>
<protein>
    <submittedName>
        <fullName evidence="1">Uncharacterized protein</fullName>
    </submittedName>
</protein>
<comment type="caution">
    <text evidence="1">The sequence shown here is derived from an EMBL/GenBank/DDBJ whole genome shotgun (WGS) entry which is preliminary data.</text>
</comment>
<proteinExistence type="predicted"/>
<reference evidence="1 2" key="1">
    <citation type="submission" date="2015-12" db="EMBL/GenBank/DDBJ databases">
        <title>Draft genome sequence of Moniliophthora roreri, the causal agent of frosty pod rot of cacao.</title>
        <authorList>
            <person name="Aime M.C."/>
            <person name="Diaz-Valderrama J.R."/>
            <person name="Kijpornyongpan T."/>
            <person name="Phillips-Mora W."/>
        </authorList>
    </citation>
    <scope>NUCLEOTIDE SEQUENCE [LARGE SCALE GENOMIC DNA]</scope>
    <source>
        <strain evidence="1 2">MCA 2952</strain>
    </source>
</reference>
<evidence type="ECO:0000313" key="1">
    <source>
        <dbReference type="EMBL" id="KTB32887.1"/>
    </source>
</evidence>
<organism evidence="1 2">
    <name type="scientific">Moniliophthora roreri</name>
    <name type="common">Frosty pod rot fungus</name>
    <name type="synonym">Monilia roreri</name>
    <dbReference type="NCBI Taxonomy" id="221103"/>
    <lineage>
        <taxon>Eukaryota</taxon>
        <taxon>Fungi</taxon>
        <taxon>Dikarya</taxon>
        <taxon>Basidiomycota</taxon>
        <taxon>Agaricomycotina</taxon>
        <taxon>Agaricomycetes</taxon>
        <taxon>Agaricomycetidae</taxon>
        <taxon>Agaricales</taxon>
        <taxon>Marasmiineae</taxon>
        <taxon>Marasmiaceae</taxon>
        <taxon>Moniliophthora</taxon>
    </lineage>
</organism>
<dbReference type="EMBL" id="LATX01002202">
    <property type="protein sequence ID" value="KTB32887.1"/>
    <property type="molecule type" value="Genomic_DNA"/>
</dbReference>
<name>A0A0W0F967_MONRR</name>
<accession>A0A0W0F967</accession>
<dbReference type="AlphaFoldDB" id="A0A0W0F967"/>
<evidence type="ECO:0000313" key="2">
    <source>
        <dbReference type="Proteomes" id="UP000054988"/>
    </source>
</evidence>
<sequence length="293" mass="32813">MPKATHNTFINNKATSESEDRYLDDKIDELNASGDKSMNQTHVLQPLSMRKDIFMNIYCHFALQPVLTELKDETPQVQSVETKELIEVDVAEVVTVPKPKSNQDCIVKSLLKQWDLFINDKLDSDTFFDLINCEAKEYPLLWDAWIKYVGSLDEWLVTSEGFCSEPPAYTNASNTLSAMGQPSSDLISSGASIDPQAIIIYENQGHNISLYISRENNSMPGQFVHTSAIENQPSQPKLIEKPSTILTILTSAAICNVSKELATGNISMDEEDLLETILTASQTVKNEFNFCIY</sequence>
<dbReference type="Proteomes" id="UP000054988">
    <property type="component" value="Unassembled WGS sequence"/>
</dbReference>